<dbReference type="Gene3D" id="3.40.50.300">
    <property type="entry name" value="P-loop containing nucleotide triphosphate hydrolases"/>
    <property type="match status" value="1"/>
</dbReference>
<reference evidence="11" key="2">
    <citation type="submission" date="2015-01" db="EMBL/GenBank/DDBJ databases">
        <title>Evolutionary Origins and Diversification of the Mycorrhizal Mutualists.</title>
        <authorList>
            <consortium name="DOE Joint Genome Institute"/>
            <consortium name="Mycorrhizal Genomics Consortium"/>
            <person name="Kohler A."/>
            <person name="Kuo A."/>
            <person name="Nagy L.G."/>
            <person name="Floudas D."/>
            <person name="Copeland A."/>
            <person name="Barry K.W."/>
            <person name="Cichocki N."/>
            <person name="Veneault-Fourrey C."/>
            <person name="LaButti K."/>
            <person name="Lindquist E.A."/>
            <person name="Lipzen A."/>
            <person name="Lundell T."/>
            <person name="Morin E."/>
            <person name="Murat C."/>
            <person name="Riley R."/>
            <person name="Ohm R."/>
            <person name="Sun H."/>
            <person name="Tunlid A."/>
            <person name="Henrissat B."/>
            <person name="Grigoriev I.V."/>
            <person name="Hibbett D.S."/>
            <person name="Martin F."/>
        </authorList>
    </citation>
    <scope>NUCLEOTIDE SEQUENCE [LARGE SCALE GENOMIC DNA]</scope>
    <source>
        <strain evidence="11">Foug A</strain>
    </source>
</reference>
<evidence type="ECO:0000256" key="5">
    <source>
        <dbReference type="ARBA" id="ARBA00020265"/>
    </source>
</evidence>
<dbReference type="GO" id="GO:0005737">
    <property type="term" value="C:cytoplasm"/>
    <property type="evidence" value="ECO:0007669"/>
    <property type="project" value="UniProtKB-SubCell"/>
</dbReference>
<dbReference type="InterPro" id="IPR027417">
    <property type="entry name" value="P-loop_NTPase"/>
</dbReference>
<feature type="region of interest" description="Disordered" evidence="9">
    <location>
        <begin position="1"/>
        <end position="25"/>
    </location>
</feature>
<dbReference type="PANTHER" id="PTHR12896:SF1">
    <property type="entry name" value="ELONGATOR COMPLEX PROTEIN 4"/>
    <property type="match status" value="1"/>
</dbReference>
<dbReference type="PANTHER" id="PTHR12896">
    <property type="entry name" value="PAX6 NEIGHBOR PROTEIN PAXNEB"/>
    <property type="match status" value="1"/>
</dbReference>
<evidence type="ECO:0000256" key="8">
    <source>
        <dbReference type="ARBA" id="ARBA00023242"/>
    </source>
</evidence>
<evidence type="ECO:0000256" key="6">
    <source>
        <dbReference type="ARBA" id="ARBA00022490"/>
    </source>
</evidence>
<dbReference type="Pfam" id="PF05625">
    <property type="entry name" value="PAXNEB"/>
    <property type="match status" value="1"/>
</dbReference>
<comment type="subcellular location">
    <subcellularLocation>
        <location evidence="2">Cytoplasm</location>
    </subcellularLocation>
    <subcellularLocation>
        <location evidence="1">Nucleus</location>
    </subcellularLocation>
</comment>
<gene>
    <name evidence="10" type="ORF">SCLCIDRAFT_109196</name>
</gene>
<dbReference type="Proteomes" id="UP000053989">
    <property type="component" value="Unassembled WGS sequence"/>
</dbReference>
<comment type="similarity">
    <text evidence="4">Belongs to the ELP4 family.</text>
</comment>
<keyword evidence="6" id="KW-0963">Cytoplasm</keyword>
<evidence type="ECO:0000256" key="9">
    <source>
        <dbReference type="SAM" id="MobiDB-lite"/>
    </source>
</evidence>
<dbReference type="FunCoup" id="A0A0C3A0G0">
    <property type="interactions" value="573"/>
</dbReference>
<dbReference type="GO" id="GO:0002098">
    <property type="term" value="P:tRNA wobble uridine modification"/>
    <property type="evidence" value="ECO:0007669"/>
    <property type="project" value="InterPro"/>
</dbReference>
<feature type="region of interest" description="Disordered" evidence="9">
    <location>
        <begin position="413"/>
        <end position="444"/>
    </location>
</feature>
<dbReference type="UniPathway" id="UPA00988"/>
<evidence type="ECO:0000256" key="4">
    <source>
        <dbReference type="ARBA" id="ARBA00007573"/>
    </source>
</evidence>
<evidence type="ECO:0000256" key="2">
    <source>
        <dbReference type="ARBA" id="ARBA00004496"/>
    </source>
</evidence>
<proteinExistence type="inferred from homology"/>
<reference evidence="10 11" key="1">
    <citation type="submission" date="2014-04" db="EMBL/GenBank/DDBJ databases">
        <authorList>
            <consortium name="DOE Joint Genome Institute"/>
            <person name="Kuo A."/>
            <person name="Kohler A."/>
            <person name="Nagy L.G."/>
            <person name="Floudas D."/>
            <person name="Copeland A."/>
            <person name="Barry K.W."/>
            <person name="Cichocki N."/>
            <person name="Veneault-Fourrey C."/>
            <person name="LaButti K."/>
            <person name="Lindquist E.A."/>
            <person name="Lipzen A."/>
            <person name="Lundell T."/>
            <person name="Morin E."/>
            <person name="Murat C."/>
            <person name="Sun H."/>
            <person name="Tunlid A."/>
            <person name="Henrissat B."/>
            <person name="Grigoriev I.V."/>
            <person name="Hibbett D.S."/>
            <person name="Martin F."/>
            <person name="Nordberg H.P."/>
            <person name="Cantor M.N."/>
            <person name="Hua S.X."/>
        </authorList>
    </citation>
    <scope>NUCLEOTIDE SEQUENCE [LARGE SCALE GENOMIC DNA]</scope>
    <source>
        <strain evidence="10 11">Foug A</strain>
    </source>
</reference>
<evidence type="ECO:0000256" key="3">
    <source>
        <dbReference type="ARBA" id="ARBA00005043"/>
    </source>
</evidence>
<evidence type="ECO:0000256" key="7">
    <source>
        <dbReference type="ARBA" id="ARBA00022694"/>
    </source>
</evidence>
<evidence type="ECO:0000313" key="10">
    <source>
        <dbReference type="EMBL" id="KIM67133.1"/>
    </source>
</evidence>
<protein>
    <recommendedName>
        <fullName evidence="5">Elongator complex protein 4</fullName>
    </recommendedName>
</protein>
<comment type="pathway">
    <text evidence="3">tRNA modification; 5-methoxycarbonylmethyl-2-thiouridine-tRNA biosynthesis.</text>
</comment>
<dbReference type="GO" id="GO:0033588">
    <property type="term" value="C:elongator holoenzyme complex"/>
    <property type="evidence" value="ECO:0007669"/>
    <property type="project" value="InterPro"/>
</dbReference>
<organism evidence="10 11">
    <name type="scientific">Scleroderma citrinum Foug A</name>
    <dbReference type="NCBI Taxonomy" id="1036808"/>
    <lineage>
        <taxon>Eukaryota</taxon>
        <taxon>Fungi</taxon>
        <taxon>Dikarya</taxon>
        <taxon>Basidiomycota</taxon>
        <taxon>Agaricomycotina</taxon>
        <taxon>Agaricomycetes</taxon>
        <taxon>Agaricomycetidae</taxon>
        <taxon>Boletales</taxon>
        <taxon>Sclerodermatineae</taxon>
        <taxon>Sclerodermataceae</taxon>
        <taxon>Scleroderma</taxon>
    </lineage>
</organism>
<dbReference type="OrthoDB" id="289162at2759"/>
<keyword evidence="8" id="KW-0539">Nucleus</keyword>
<name>A0A0C3A0G0_9AGAM</name>
<dbReference type="GO" id="GO:0008023">
    <property type="term" value="C:transcription elongation factor complex"/>
    <property type="evidence" value="ECO:0007669"/>
    <property type="project" value="TreeGrafter"/>
</dbReference>
<dbReference type="InParanoid" id="A0A0C3A0G0"/>
<evidence type="ECO:0000256" key="1">
    <source>
        <dbReference type="ARBA" id="ARBA00004123"/>
    </source>
</evidence>
<dbReference type="AlphaFoldDB" id="A0A0C3A0G0"/>
<keyword evidence="7" id="KW-0819">tRNA processing</keyword>
<dbReference type="EMBL" id="KN822014">
    <property type="protein sequence ID" value="KIM67133.1"/>
    <property type="molecule type" value="Genomic_DNA"/>
</dbReference>
<evidence type="ECO:0000313" key="11">
    <source>
        <dbReference type="Proteomes" id="UP000053989"/>
    </source>
</evidence>
<sequence length="444" mass="47711">MSFKRRIPSKQATPYAGTRVSPSSPSTILISTGIPSLDDILGGGLPLSCSLAILAPDNHSAYGELVQKYFVSQGIASGQQVCIVDDDGLSFAKECMWMPVGSSAHSHGVNDEEEKSAQSDERIKIAWRYERMKHFQTTVSSGNDSSSDDYCHTFDLTSRIPASVVQNACNTKQLVFLEVNSSRDAGGSIRSLLGRIQGVVSAAPSEMGPIRLCVPALGSPQWGDVDAAAILWFLHSLRRLLRQHPHVCASVSLAPHVCTDRWGGYGWEEKVGWLADAAISMTGFGANPYLVAVFPSHHGLVQVHKLPAPHTILPASDKYSTLRGLSSSAGASAGSGENNLAFKCTRKRLVIETMHLDVEGGVTERHTTPSSTAINLDAGLADEKVHLSGRSLATVQVELEKAADVTQADSQARLPLNATTTPSKVKKPKKKVAFHSDQPDLYDF</sequence>
<accession>A0A0C3A0G0</accession>
<keyword evidence="11" id="KW-1185">Reference proteome</keyword>
<dbReference type="HOGENOM" id="CLU_031345_1_0_1"/>
<feature type="compositionally biased region" description="Basic residues" evidence="9">
    <location>
        <begin position="424"/>
        <end position="433"/>
    </location>
</feature>
<dbReference type="CDD" id="cd19494">
    <property type="entry name" value="Elp4"/>
    <property type="match status" value="1"/>
</dbReference>
<dbReference type="STRING" id="1036808.A0A0C3A0G0"/>
<dbReference type="InterPro" id="IPR008728">
    <property type="entry name" value="Elongator_complex_protein_4"/>
</dbReference>